<keyword evidence="3 5" id="KW-1133">Transmembrane helix</keyword>
<keyword evidence="7" id="KW-1185">Reference proteome</keyword>
<dbReference type="Pfam" id="PF01124">
    <property type="entry name" value="MAPEG"/>
    <property type="match status" value="1"/>
</dbReference>
<dbReference type="SUPFAM" id="SSF161084">
    <property type="entry name" value="MAPEG domain-like"/>
    <property type="match status" value="1"/>
</dbReference>
<evidence type="ECO:0000313" key="7">
    <source>
        <dbReference type="Proteomes" id="UP000001023"/>
    </source>
</evidence>
<dbReference type="GO" id="GO:0016020">
    <property type="term" value="C:membrane"/>
    <property type="evidence" value="ECO:0007669"/>
    <property type="project" value="UniProtKB-SubCell"/>
</dbReference>
<evidence type="ECO:0000256" key="4">
    <source>
        <dbReference type="ARBA" id="ARBA00023136"/>
    </source>
</evidence>
<evidence type="ECO:0000256" key="3">
    <source>
        <dbReference type="ARBA" id="ARBA00022989"/>
    </source>
</evidence>
<reference evidence="6 7" key="1">
    <citation type="journal article" date="2004" name="Nature">
        <title>Genome sequence of Silicibacter pomeroyi reveals adaptations to the marine environment.</title>
        <authorList>
            <person name="Moran M.A."/>
            <person name="Buchan A."/>
            <person name="Gonzalez J.M."/>
            <person name="Heidelberg J.F."/>
            <person name="Whitman W.B."/>
            <person name="Kiene R.P."/>
            <person name="Henriksen J.R."/>
            <person name="King G.M."/>
            <person name="Belas R."/>
            <person name="Fuqua C."/>
            <person name="Brinkac L."/>
            <person name="Lewis M."/>
            <person name="Johri S."/>
            <person name="Weaver B."/>
            <person name="Pai G."/>
            <person name="Eisen J.A."/>
            <person name="Rahe E."/>
            <person name="Sheldon W.M."/>
            <person name="Ye W."/>
            <person name="Miller T.R."/>
            <person name="Carlton J."/>
            <person name="Rasko D.A."/>
            <person name="Paulsen I.T."/>
            <person name="Ren Q."/>
            <person name="Daugherty S.C."/>
            <person name="Deboy R.T."/>
            <person name="Dodson R.J."/>
            <person name="Durkin A.S."/>
            <person name="Madupu R."/>
            <person name="Nelson W.C."/>
            <person name="Sullivan S.A."/>
            <person name="Rosovitz M.J."/>
            <person name="Haft D.H."/>
            <person name="Selengut J."/>
            <person name="Ward N."/>
        </authorList>
    </citation>
    <scope>NUCLEOTIDE SEQUENCE [LARGE SCALE GENOMIC DNA]</scope>
    <source>
        <strain evidence="7">ATCC 700808 / DSM 15171 / DSS-3</strain>
    </source>
</reference>
<reference evidence="6 7" key="2">
    <citation type="journal article" date="2014" name="Stand. Genomic Sci.">
        <title>An updated genome annotation for the model marine bacterium Ruegeria pomeroyi DSS-3.</title>
        <authorList>
            <person name="Rivers A.R."/>
            <person name="Smith C.B."/>
            <person name="Moran M.A."/>
        </authorList>
    </citation>
    <scope>GENOME REANNOTATION</scope>
    <source>
        <strain evidence="7">ATCC 700808 / DSM 15171 / DSS-3</strain>
    </source>
</reference>
<feature type="transmembrane region" description="Helical" evidence="5">
    <location>
        <begin position="51"/>
        <end position="72"/>
    </location>
</feature>
<evidence type="ECO:0000313" key="6">
    <source>
        <dbReference type="EMBL" id="AAV94123.1"/>
    </source>
</evidence>
<proteinExistence type="predicted"/>
<protein>
    <submittedName>
        <fullName evidence="6">MAPEG family protein</fullName>
    </submittedName>
</protein>
<gene>
    <name evidence="6" type="ordered locus">SPO0818</name>
</gene>
<organism evidence="6 7">
    <name type="scientific">Ruegeria pomeroyi (strain ATCC 700808 / DSM 15171 / DSS-3)</name>
    <name type="common">Silicibacter pomeroyi</name>
    <dbReference type="NCBI Taxonomy" id="246200"/>
    <lineage>
        <taxon>Bacteria</taxon>
        <taxon>Pseudomonadati</taxon>
        <taxon>Pseudomonadota</taxon>
        <taxon>Alphaproteobacteria</taxon>
        <taxon>Rhodobacterales</taxon>
        <taxon>Roseobacteraceae</taxon>
        <taxon>Ruegeria</taxon>
    </lineage>
</organism>
<dbReference type="eggNOG" id="ENOG50316BV">
    <property type="taxonomic scope" value="Bacteria"/>
</dbReference>
<dbReference type="Proteomes" id="UP000001023">
    <property type="component" value="Chromosome"/>
</dbReference>
<dbReference type="PaxDb" id="246200-SPO0818"/>
<dbReference type="STRING" id="246200.SPO0818"/>
<dbReference type="EMBL" id="CP000031">
    <property type="protein sequence ID" value="AAV94123.1"/>
    <property type="molecule type" value="Genomic_DNA"/>
</dbReference>
<dbReference type="Gene3D" id="1.20.120.550">
    <property type="entry name" value="Membrane associated eicosanoid/glutathione metabolism-like domain"/>
    <property type="match status" value="1"/>
</dbReference>
<comment type="subcellular location">
    <subcellularLocation>
        <location evidence="1">Membrane</location>
    </subcellularLocation>
</comment>
<name>Q5LV84_RUEPO</name>
<dbReference type="HOGENOM" id="CLU_1439985_0_0_5"/>
<keyword evidence="4 5" id="KW-0472">Membrane</keyword>
<dbReference type="AlphaFoldDB" id="Q5LV84"/>
<feature type="transmembrane region" description="Helical" evidence="5">
    <location>
        <begin position="21"/>
        <end position="45"/>
    </location>
</feature>
<evidence type="ECO:0000256" key="5">
    <source>
        <dbReference type="SAM" id="Phobius"/>
    </source>
</evidence>
<accession>Q5LV84</accession>
<evidence type="ECO:0000256" key="2">
    <source>
        <dbReference type="ARBA" id="ARBA00022692"/>
    </source>
</evidence>
<feature type="transmembrane region" description="Helical" evidence="5">
    <location>
        <begin position="180"/>
        <end position="198"/>
    </location>
</feature>
<dbReference type="KEGG" id="sil:SPO0818"/>
<dbReference type="InterPro" id="IPR001129">
    <property type="entry name" value="Membr-assoc_MAPEG"/>
</dbReference>
<dbReference type="InterPro" id="IPR023352">
    <property type="entry name" value="MAPEG-like_dom_sf"/>
</dbReference>
<keyword evidence="2 5" id="KW-0812">Transmembrane</keyword>
<sequence>MGPTGSQSETAMSPDPARRRVFARIILAYPVALTAVAVLVNLVLFDPSPPVAALPASGILWALIGAAVLLVINHSWLMTSTELTRLAHGIRTTPEEWQASAHAKSAVAEIGWQELERRQNAHRNTTENLAVFTFAALAVSFASPDIGAAQLWILAFALARLGHGLGYLTGHDGLRGLSMSLGLIALYGLVSLPLLGLLV</sequence>
<evidence type="ECO:0000256" key="1">
    <source>
        <dbReference type="ARBA" id="ARBA00004370"/>
    </source>
</evidence>